<dbReference type="PRINTS" id="PR00081">
    <property type="entry name" value="GDHRDH"/>
</dbReference>
<keyword evidence="6" id="KW-1185">Reference proteome</keyword>
<dbReference type="InterPro" id="IPR020904">
    <property type="entry name" value="Sc_DH/Rdtase_CS"/>
</dbReference>
<accession>A0A6A7CA53</accession>
<dbReference type="PRINTS" id="PR00080">
    <property type="entry name" value="SDRFAMILY"/>
</dbReference>
<sequence length="354" mass="39369">MSVVSQLFLNPALTAPLWLILTGRAPEGITQPVLLFLRRHLSADALASITTTLKWATVLGVGKWVNDWLGRLAMNSFRLRSERHRYDWPDEVALITGATGGFGSRFARDLAAKGVKIIAVDVIESMPQDDLRNNARINYYQCDITDRDAVMKLAEEVTEVHGDVSILINNAGVACEGMEVLTCTPDILQRTYGVNLVSHYYTLQAFMPAMVRRKKGHIVTVASLASFVSPAGMAAYSSSKAAVLALHETIRTEARALHKCPEIQFTSVHPTFADTPLITRWMKELQASKVFIIDPQQVSDAVVSQILSCRGGQVFVPRYTAATKWIRGWPVWLREGFVMMGERRRAILENGKQL</sequence>
<organism evidence="5 6">
    <name type="scientific">Piedraia hortae CBS 480.64</name>
    <dbReference type="NCBI Taxonomy" id="1314780"/>
    <lineage>
        <taxon>Eukaryota</taxon>
        <taxon>Fungi</taxon>
        <taxon>Dikarya</taxon>
        <taxon>Ascomycota</taxon>
        <taxon>Pezizomycotina</taxon>
        <taxon>Dothideomycetes</taxon>
        <taxon>Dothideomycetidae</taxon>
        <taxon>Capnodiales</taxon>
        <taxon>Piedraiaceae</taxon>
        <taxon>Piedraia</taxon>
    </lineage>
</organism>
<dbReference type="InterPro" id="IPR002347">
    <property type="entry name" value="SDR_fam"/>
</dbReference>
<dbReference type="PROSITE" id="PS00061">
    <property type="entry name" value="ADH_SHORT"/>
    <property type="match status" value="1"/>
</dbReference>
<evidence type="ECO:0000256" key="3">
    <source>
        <dbReference type="ARBA" id="ARBA00023002"/>
    </source>
</evidence>
<protein>
    <submittedName>
        <fullName evidence="5">NAD(P)-binding protein</fullName>
    </submittedName>
</protein>
<keyword evidence="3" id="KW-0560">Oxidoreductase</keyword>
<evidence type="ECO:0000256" key="1">
    <source>
        <dbReference type="ARBA" id="ARBA00006484"/>
    </source>
</evidence>
<comment type="similarity">
    <text evidence="1 4">Belongs to the short-chain dehydrogenases/reductases (SDR) family.</text>
</comment>
<dbReference type="PANTHER" id="PTHR24322">
    <property type="entry name" value="PKSB"/>
    <property type="match status" value="1"/>
</dbReference>
<dbReference type="EMBL" id="MU005957">
    <property type="protein sequence ID" value="KAF2864283.1"/>
    <property type="molecule type" value="Genomic_DNA"/>
</dbReference>
<name>A0A6A7CA53_9PEZI</name>
<evidence type="ECO:0000313" key="5">
    <source>
        <dbReference type="EMBL" id="KAF2864283.1"/>
    </source>
</evidence>
<dbReference type="SUPFAM" id="SSF51735">
    <property type="entry name" value="NAD(P)-binding Rossmann-fold domains"/>
    <property type="match status" value="1"/>
</dbReference>
<dbReference type="InterPro" id="IPR036291">
    <property type="entry name" value="NAD(P)-bd_dom_sf"/>
</dbReference>
<dbReference type="GO" id="GO:0016616">
    <property type="term" value="F:oxidoreductase activity, acting on the CH-OH group of donors, NAD or NADP as acceptor"/>
    <property type="evidence" value="ECO:0007669"/>
    <property type="project" value="TreeGrafter"/>
</dbReference>
<evidence type="ECO:0000256" key="4">
    <source>
        <dbReference type="RuleBase" id="RU000363"/>
    </source>
</evidence>
<dbReference type="Gene3D" id="3.40.50.720">
    <property type="entry name" value="NAD(P)-binding Rossmann-like Domain"/>
    <property type="match status" value="1"/>
</dbReference>
<keyword evidence="2" id="KW-0521">NADP</keyword>
<evidence type="ECO:0000313" key="6">
    <source>
        <dbReference type="Proteomes" id="UP000799421"/>
    </source>
</evidence>
<reference evidence="5" key="1">
    <citation type="journal article" date="2020" name="Stud. Mycol.">
        <title>101 Dothideomycetes genomes: a test case for predicting lifestyles and emergence of pathogens.</title>
        <authorList>
            <person name="Haridas S."/>
            <person name="Albert R."/>
            <person name="Binder M."/>
            <person name="Bloem J."/>
            <person name="Labutti K."/>
            <person name="Salamov A."/>
            <person name="Andreopoulos B."/>
            <person name="Baker S."/>
            <person name="Barry K."/>
            <person name="Bills G."/>
            <person name="Bluhm B."/>
            <person name="Cannon C."/>
            <person name="Castanera R."/>
            <person name="Culley D."/>
            <person name="Daum C."/>
            <person name="Ezra D."/>
            <person name="Gonzalez J."/>
            <person name="Henrissat B."/>
            <person name="Kuo A."/>
            <person name="Liang C."/>
            <person name="Lipzen A."/>
            <person name="Lutzoni F."/>
            <person name="Magnuson J."/>
            <person name="Mondo S."/>
            <person name="Nolan M."/>
            <person name="Ohm R."/>
            <person name="Pangilinan J."/>
            <person name="Park H.-J."/>
            <person name="Ramirez L."/>
            <person name="Alfaro M."/>
            <person name="Sun H."/>
            <person name="Tritt A."/>
            <person name="Yoshinaga Y."/>
            <person name="Zwiers L.-H."/>
            <person name="Turgeon B."/>
            <person name="Goodwin S."/>
            <person name="Spatafora J."/>
            <person name="Crous P."/>
            <person name="Grigoriev I."/>
        </authorList>
    </citation>
    <scope>NUCLEOTIDE SEQUENCE</scope>
    <source>
        <strain evidence="5">CBS 480.64</strain>
    </source>
</reference>
<dbReference type="OrthoDB" id="10253736at2759"/>
<dbReference type="Proteomes" id="UP000799421">
    <property type="component" value="Unassembled WGS sequence"/>
</dbReference>
<proteinExistence type="inferred from homology"/>
<dbReference type="AlphaFoldDB" id="A0A6A7CA53"/>
<dbReference type="Pfam" id="PF00106">
    <property type="entry name" value="adh_short"/>
    <property type="match status" value="1"/>
</dbReference>
<gene>
    <name evidence="5" type="ORF">K470DRAFT_612</name>
</gene>
<dbReference type="PANTHER" id="PTHR24322:SF736">
    <property type="entry name" value="RETINOL DEHYDROGENASE 10"/>
    <property type="match status" value="1"/>
</dbReference>
<evidence type="ECO:0000256" key="2">
    <source>
        <dbReference type="ARBA" id="ARBA00022857"/>
    </source>
</evidence>